<evidence type="ECO:0000256" key="3">
    <source>
        <dbReference type="SAM" id="Phobius"/>
    </source>
</evidence>
<dbReference type="EMBL" id="JAVHJM010000002">
    <property type="protein sequence ID" value="KAK6517922.1"/>
    <property type="molecule type" value="Genomic_DNA"/>
</dbReference>
<proteinExistence type="inferred from homology"/>
<evidence type="ECO:0000259" key="4">
    <source>
        <dbReference type="Pfam" id="PF02582"/>
    </source>
</evidence>
<evidence type="ECO:0000313" key="6">
    <source>
        <dbReference type="Proteomes" id="UP001307849"/>
    </source>
</evidence>
<evidence type="ECO:0000256" key="1">
    <source>
        <dbReference type="ARBA" id="ARBA00008306"/>
    </source>
</evidence>
<organism evidence="5 6">
    <name type="scientific">Arthrobotrys conoides</name>
    <dbReference type="NCBI Taxonomy" id="74498"/>
    <lineage>
        <taxon>Eukaryota</taxon>
        <taxon>Fungi</taxon>
        <taxon>Dikarya</taxon>
        <taxon>Ascomycota</taxon>
        <taxon>Pezizomycotina</taxon>
        <taxon>Orbiliomycetes</taxon>
        <taxon>Orbiliales</taxon>
        <taxon>Orbiliaceae</taxon>
        <taxon>Arthrobotrys</taxon>
    </lineage>
</organism>
<dbReference type="Pfam" id="PF02582">
    <property type="entry name" value="DUF155"/>
    <property type="match status" value="1"/>
</dbReference>
<name>A0AAN8P5T3_9PEZI</name>
<dbReference type="InterPro" id="IPR051624">
    <property type="entry name" value="RMD1/Sad1-interacting"/>
</dbReference>
<comment type="similarity">
    <text evidence="1">Belongs to the RMD1/sif2 family.</text>
</comment>
<feature type="compositionally biased region" description="Polar residues" evidence="2">
    <location>
        <begin position="22"/>
        <end position="36"/>
    </location>
</feature>
<protein>
    <recommendedName>
        <fullName evidence="4">DUF155 domain-containing protein</fullName>
    </recommendedName>
</protein>
<dbReference type="PANTHER" id="PTHR16255">
    <property type="entry name" value="REQUIRED FOR MEIOTIC NUCLEAR DIVISION PROTEIN 1 HOMOLOG"/>
    <property type="match status" value="1"/>
</dbReference>
<dbReference type="GO" id="GO:0005739">
    <property type="term" value="C:mitochondrion"/>
    <property type="evidence" value="ECO:0007669"/>
    <property type="project" value="UniProtKB-ARBA"/>
</dbReference>
<sequence length="429" mass="48414">MHIISLPEPEGRLKRKAIASLGSHTLSKSSIANGSPSGKIGPQRTTKNIQKLKLLPAPDDGEGDEESGRDVYSQVTRIKDSTARRDAERLGKAERAHLPRTTAYCTAGKYNMEGLMKFLKSKTTTRGCNPKQFDECIYTPFSYLYQKRVREQTEQDLIDFQELQLTESASAAIVGPDSPTLERNPDVPSDALSFVDTHLITPEIFLFEYGVVVIWGMTLQEEKRFLKDIAKFEMEKLGEEDVQVENFNFYVTSSYQPRIYNDFITLSAGSSYMVKLSISHAIAQSVKISLYEDLVDNTIEDTKSIPQDVALTGKVRMSRRKIMMHIGDLFILRININLQGSVMDSPELMWAEPQLEPIYQAARSYLEINQRVSLLNQRLDVISDLLQMLKEQLSHSQGERLEWVVIVLIAVEILVALVNVAVDLFASVD</sequence>
<dbReference type="PANTHER" id="PTHR16255:SF15">
    <property type="entry name" value="SPORULATION PROTEIN RMD1"/>
    <property type="match status" value="1"/>
</dbReference>
<feature type="domain" description="DUF155" evidence="4">
    <location>
        <begin position="204"/>
        <end position="376"/>
    </location>
</feature>
<feature type="region of interest" description="Disordered" evidence="2">
    <location>
        <begin position="18"/>
        <end position="49"/>
    </location>
</feature>
<keyword evidence="3" id="KW-0472">Membrane</keyword>
<comment type="caution">
    <text evidence="5">The sequence shown here is derived from an EMBL/GenBank/DDBJ whole genome shotgun (WGS) entry which is preliminary data.</text>
</comment>
<gene>
    <name evidence="5" type="ORF">TWF506_005095</name>
</gene>
<reference evidence="5 6" key="1">
    <citation type="submission" date="2019-10" db="EMBL/GenBank/DDBJ databases">
        <authorList>
            <person name="Palmer J.M."/>
        </authorList>
    </citation>
    <scope>NUCLEOTIDE SEQUENCE [LARGE SCALE GENOMIC DNA]</scope>
    <source>
        <strain evidence="5 6">TWF506</strain>
    </source>
</reference>
<evidence type="ECO:0000313" key="5">
    <source>
        <dbReference type="EMBL" id="KAK6517922.1"/>
    </source>
</evidence>
<feature type="transmembrane region" description="Helical" evidence="3">
    <location>
        <begin position="403"/>
        <end position="426"/>
    </location>
</feature>
<keyword evidence="3" id="KW-0812">Transmembrane</keyword>
<dbReference type="AlphaFoldDB" id="A0AAN8P5T3"/>
<keyword evidence="3" id="KW-1133">Transmembrane helix</keyword>
<dbReference type="InterPro" id="IPR003734">
    <property type="entry name" value="DUF155"/>
</dbReference>
<keyword evidence="6" id="KW-1185">Reference proteome</keyword>
<dbReference type="Proteomes" id="UP001307849">
    <property type="component" value="Unassembled WGS sequence"/>
</dbReference>
<evidence type="ECO:0000256" key="2">
    <source>
        <dbReference type="SAM" id="MobiDB-lite"/>
    </source>
</evidence>
<accession>A0AAN8P5T3</accession>